<name>F0U5T0_AJEC8</name>
<gene>
    <name evidence="1" type="ORF">HCEG_00737</name>
</gene>
<dbReference type="EMBL" id="DS990636">
    <property type="protein sequence ID" value="EGC41375.1"/>
    <property type="molecule type" value="Genomic_DNA"/>
</dbReference>
<sequence>MPYKNFIVTKSQKYTVKLKIADGSVVSVAAIEDTMISVEGVDMLLSGIHYILKLKMNLMSMNKLVCQSFIFKQLVYENNHAMFFMSLNRMFFFTAKLNENDIYKIEKLSTFKNLICFILLNGKFKSVNIITDDSATDAIMTLLKNDIKIIELTMMQWHQKLEHLNFMNIVKMAADSCLEIRIIDQQTLLFCKICVQVKMIHSIFTSMI</sequence>
<dbReference type="AlphaFoldDB" id="F0U5T0"/>
<dbReference type="HOGENOM" id="CLU_1320541_0_0_1"/>
<protein>
    <submittedName>
        <fullName evidence="1">Nucleolar protein NOP2</fullName>
    </submittedName>
</protein>
<dbReference type="OrthoDB" id="413361at2759"/>
<evidence type="ECO:0000313" key="1">
    <source>
        <dbReference type="EMBL" id="EGC41375.1"/>
    </source>
</evidence>
<dbReference type="OMA" id="MELTIMQ"/>
<organism evidence="2">
    <name type="scientific">Ajellomyces capsulatus (strain H88)</name>
    <name type="common">Darling's disease fungus</name>
    <name type="synonym">Histoplasma capsulatum</name>
    <dbReference type="NCBI Taxonomy" id="544711"/>
    <lineage>
        <taxon>Eukaryota</taxon>
        <taxon>Fungi</taxon>
        <taxon>Dikarya</taxon>
        <taxon>Ascomycota</taxon>
        <taxon>Pezizomycotina</taxon>
        <taxon>Eurotiomycetes</taxon>
        <taxon>Eurotiomycetidae</taxon>
        <taxon>Onygenales</taxon>
        <taxon>Ajellomycetaceae</taxon>
        <taxon>Histoplasma</taxon>
    </lineage>
</organism>
<proteinExistence type="predicted"/>
<accession>F0U5T0</accession>
<reference evidence="2" key="1">
    <citation type="submission" date="2008-07" db="EMBL/GenBank/DDBJ databases">
        <title>Annotation of Ajellomyces capsulatus strain H88.</title>
        <authorList>
            <person name="Champion M."/>
            <person name="Cuomo C."/>
            <person name="Ma L.-J."/>
            <person name="Henn M.R."/>
            <person name="Sil A."/>
            <person name="Goldman B."/>
            <person name="Young S.K."/>
            <person name="Kodira C.D."/>
            <person name="Zeng Q."/>
            <person name="Koehrsen M."/>
            <person name="Alvarado L."/>
            <person name="Berlin A."/>
            <person name="Borenstein D."/>
            <person name="Chen Z."/>
            <person name="Engels R."/>
            <person name="Freedman E."/>
            <person name="Gellesch M."/>
            <person name="Goldberg J."/>
            <person name="Griggs A."/>
            <person name="Gujja S."/>
            <person name="Heiman D."/>
            <person name="Hepburn T."/>
            <person name="Howarth C."/>
            <person name="Jen D."/>
            <person name="Larson L."/>
            <person name="Lewis B."/>
            <person name="Mehta T."/>
            <person name="Park D."/>
            <person name="Pearson M."/>
            <person name="Roberts A."/>
            <person name="Saif S."/>
            <person name="Shea T."/>
            <person name="Shenoy N."/>
            <person name="Sisk P."/>
            <person name="Stolte C."/>
            <person name="Sykes S."/>
            <person name="Walk T."/>
            <person name="White J."/>
            <person name="Yandava C."/>
            <person name="Klein B."/>
            <person name="McEwen J.G."/>
            <person name="Puccia R."/>
            <person name="Goldman G.H."/>
            <person name="Felipe M.S."/>
            <person name="Nino-Vega G."/>
            <person name="San-Blas G."/>
            <person name="Taylor J."/>
            <person name="Mendoza L."/>
            <person name="Galagan J."/>
            <person name="Nusbaum C."/>
            <person name="Birren B."/>
        </authorList>
    </citation>
    <scope>NUCLEOTIDE SEQUENCE [LARGE SCALE GENOMIC DNA]</scope>
    <source>
        <strain evidence="2">H88</strain>
    </source>
</reference>
<dbReference type="Proteomes" id="UP000008142">
    <property type="component" value="Unassembled WGS sequence"/>
</dbReference>
<dbReference type="STRING" id="544711.F0U5T0"/>
<evidence type="ECO:0000313" key="2">
    <source>
        <dbReference type="Proteomes" id="UP000008142"/>
    </source>
</evidence>